<dbReference type="PANTHER" id="PTHR22602:SF0">
    <property type="entry name" value="TRANSFERASE CAF17, MITOCHONDRIAL-RELATED"/>
    <property type="match status" value="1"/>
</dbReference>
<feature type="domain" description="GCVT N-terminal" evidence="1">
    <location>
        <begin position="29"/>
        <end position="156"/>
    </location>
</feature>
<dbReference type="InterPro" id="IPR017703">
    <property type="entry name" value="YgfZ/GCV_T_CS"/>
</dbReference>
<accession>A0A2S5DKW7</accession>
<sequence length="344" mass="38054">MHAFWQQWLKQKGVNLDERGVQPVAEHLRQVAALETETVLAPLDNFSLIRMEGDDAEAFLQGQLSNDIRQAQEGKAQYSTYSTAKGRMLASFLIWRHGGAYYLMVSADIAAAIAKRLSMFILRSKVRATLDDAWSILGLSGPDAALILQPHFNDADKLGDMEQSVREDASLLRLPHGGYLLALRAGCGFEQDISMAENAHGVSATVWGLRDIRAGIAWVTQETQEQFVPQMANMELIGAVNFKKGCYPGQEIVARSQYLGKMKRRMSRVEFFERLSVGSKLFSPQLPEQSIGMLAAACQVGEGRFEGLAVAQSQTWEAGVFGDESHAIALRELELPYSLESVLE</sequence>
<dbReference type="PANTHER" id="PTHR22602">
    <property type="entry name" value="TRANSFERASE CAF17, MITOCHONDRIAL-RELATED"/>
    <property type="match status" value="1"/>
</dbReference>
<protein>
    <submittedName>
        <fullName evidence="2">Folate-binding protein</fullName>
    </submittedName>
</protein>
<name>A0A2S5DKW7_9NEIS</name>
<evidence type="ECO:0000313" key="2">
    <source>
        <dbReference type="EMBL" id="POZ63717.1"/>
    </source>
</evidence>
<dbReference type="GO" id="GO:0016226">
    <property type="term" value="P:iron-sulfur cluster assembly"/>
    <property type="evidence" value="ECO:0007669"/>
    <property type="project" value="TreeGrafter"/>
</dbReference>
<dbReference type="SUPFAM" id="SSF103025">
    <property type="entry name" value="Folate-binding domain"/>
    <property type="match status" value="1"/>
</dbReference>
<dbReference type="NCBIfam" id="TIGR03317">
    <property type="entry name" value="ygfZ_signature"/>
    <property type="match status" value="1"/>
</dbReference>
<proteinExistence type="predicted"/>
<dbReference type="AlphaFoldDB" id="A0A2S5DKW7"/>
<dbReference type="Gene3D" id="2.40.30.160">
    <property type="match status" value="1"/>
</dbReference>
<keyword evidence="3" id="KW-1185">Reference proteome</keyword>
<gene>
    <name evidence="2" type="ORF">C2I19_02120</name>
</gene>
<evidence type="ECO:0000313" key="3">
    <source>
        <dbReference type="Proteomes" id="UP000237082"/>
    </source>
</evidence>
<reference evidence="3" key="1">
    <citation type="submission" date="2018-02" db="EMBL/GenBank/DDBJ databases">
        <authorList>
            <person name="O'Hara-Hanley K."/>
            <person name="Soby S."/>
        </authorList>
    </citation>
    <scope>NUCLEOTIDE SEQUENCE [LARGE SCALE GENOMIC DNA]</scope>
    <source>
        <strain evidence="3">MWU14-2602</strain>
    </source>
</reference>
<comment type="caution">
    <text evidence="2">The sequence shown here is derived from an EMBL/GenBank/DDBJ whole genome shotgun (WGS) entry which is preliminary data.</text>
</comment>
<organism evidence="2 3">
    <name type="scientific">Chromobacterium alticapitis</name>
    <dbReference type="NCBI Taxonomy" id="2073169"/>
    <lineage>
        <taxon>Bacteria</taxon>
        <taxon>Pseudomonadati</taxon>
        <taxon>Pseudomonadota</taxon>
        <taxon>Betaproteobacteria</taxon>
        <taxon>Neisseriales</taxon>
        <taxon>Chromobacteriaceae</taxon>
        <taxon>Chromobacterium</taxon>
    </lineage>
</organism>
<dbReference type="Pfam" id="PF01571">
    <property type="entry name" value="GCV_T"/>
    <property type="match status" value="1"/>
</dbReference>
<dbReference type="Proteomes" id="UP000237082">
    <property type="component" value="Unassembled WGS sequence"/>
</dbReference>
<dbReference type="EMBL" id="PQWB01000010">
    <property type="protein sequence ID" value="POZ63717.1"/>
    <property type="molecule type" value="Genomic_DNA"/>
</dbReference>
<evidence type="ECO:0000259" key="1">
    <source>
        <dbReference type="Pfam" id="PF01571"/>
    </source>
</evidence>
<dbReference type="Gene3D" id="3.30.70.1400">
    <property type="entry name" value="Aminomethyltransferase beta-barrel domains"/>
    <property type="match status" value="1"/>
</dbReference>
<dbReference type="Gene3D" id="3.30.70.1630">
    <property type="match status" value="1"/>
</dbReference>
<dbReference type="InterPro" id="IPR045179">
    <property type="entry name" value="YgfZ/GcvT"/>
</dbReference>
<dbReference type="InterPro" id="IPR006222">
    <property type="entry name" value="GCVT_N"/>
</dbReference>